<evidence type="ECO:0000256" key="4">
    <source>
        <dbReference type="ARBA" id="ARBA00022989"/>
    </source>
</evidence>
<dbReference type="Gene3D" id="1.10.630.10">
    <property type="entry name" value="Cytochrome P450"/>
    <property type="match status" value="1"/>
</dbReference>
<evidence type="ECO:0000256" key="2">
    <source>
        <dbReference type="ARBA" id="ARBA00022692"/>
    </source>
</evidence>
<feature type="binding site" description="axial binding residue" evidence="7">
    <location>
        <position position="47"/>
    </location>
    <ligand>
        <name>heme</name>
        <dbReference type="ChEBI" id="CHEBI:30413"/>
    </ligand>
    <ligandPart>
        <name>Fe</name>
        <dbReference type="ChEBI" id="CHEBI:18248"/>
    </ligandPart>
</feature>
<comment type="subcellular location">
    <subcellularLocation>
        <location evidence="1">Membrane</location>
        <topology evidence="1">Single-pass membrane protein</topology>
    </subcellularLocation>
</comment>
<dbReference type="GO" id="GO:0102557">
    <property type="term" value="F:protopanaxadiol 6-hydroxylase activity"/>
    <property type="evidence" value="ECO:0007669"/>
    <property type="project" value="UniProtKB-EC"/>
</dbReference>
<dbReference type="InterPro" id="IPR001128">
    <property type="entry name" value="Cyt_P450"/>
</dbReference>
<comment type="cofactor">
    <cofactor evidence="7">
        <name>heme</name>
        <dbReference type="ChEBI" id="CHEBI:30413"/>
    </cofactor>
</comment>
<dbReference type="GO" id="GO:0020037">
    <property type="term" value="F:heme binding"/>
    <property type="evidence" value="ECO:0007669"/>
    <property type="project" value="InterPro"/>
</dbReference>
<dbReference type="Proteomes" id="UP000215914">
    <property type="component" value="Unassembled WGS sequence"/>
</dbReference>
<comment type="similarity">
    <text evidence="8">Belongs to the cytochrome P450 family.</text>
</comment>
<keyword evidence="10" id="KW-1185">Reference proteome</keyword>
<organism evidence="9 10">
    <name type="scientific">Helianthus annuus</name>
    <name type="common">Common sunflower</name>
    <dbReference type="NCBI Taxonomy" id="4232"/>
    <lineage>
        <taxon>Eukaryota</taxon>
        <taxon>Viridiplantae</taxon>
        <taxon>Streptophyta</taxon>
        <taxon>Embryophyta</taxon>
        <taxon>Tracheophyta</taxon>
        <taxon>Spermatophyta</taxon>
        <taxon>Magnoliopsida</taxon>
        <taxon>eudicotyledons</taxon>
        <taxon>Gunneridae</taxon>
        <taxon>Pentapetalae</taxon>
        <taxon>asterids</taxon>
        <taxon>campanulids</taxon>
        <taxon>Asterales</taxon>
        <taxon>Asteraceae</taxon>
        <taxon>Asteroideae</taxon>
        <taxon>Heliantheae alliance</taxon>
        <taxon>Heliantheae</taxon>
        <taxon>Helianthus</taxon>
    </lineage>
</organism>
<dbReference type="InterPro" id="IPR002401">
    <property type="entry name" value="Cyt_P450_E_grp-I"/>
</dbReference>
<name>A0A9K3DZI7_HELAN</name>
<dbReference type="PRINTS" id="PR00463">
    <property type="entry name" value="EP450I"/>
</dbReference>
<sequence>MISMSMTHMDESIFQNPTMFDPTRFEKHAPSPPPFSYTAFGGGPRMCPGFELAKMETLVMMHRLVTTFTWELLKKDESFKRVPMPEFDQGLLVRVKPLKETRASYEA</sequence>
<dbReference type="PANTHER" id="PTHR24286">
    <property type="entry name" value="CYTOCHROME P450 26"/>
    <property type="match status" value="1"/>
</dbReference>
<evidence type="ECO:0000256" key="8">
    <source>
        <dbReference type="RuleBase" id="RU000461"/>
    </source>
</evidence>
<gene>
    <name evidence="9" type="ORF">HanXRQr2_Chr15g0680421</name>
</gene>
<dbReference type="Gramene" id="mRNA:HanXRQr2_Chr15g0680421">
    <property type="protein sequence ID" value="CDS:HanXRQr2_Chr15g0680421.1"/>
    <property type="gene ID" value="HanXRQr2_Chr15g0680421"/>
</dbReference>
<evidence type="ECO:0000256" key="7">
    <source>
        <dbReference type="PIRSR" id="PIRSR602401-1"/>
    </source>
</evidence>
<dbReference type="SUPFAM" id="SSF48264">
    <property type="entry name" value="Cytochrome P450"/>
    <property type="match status" value="1"/>
</dbReference>
<proteinExistence type="inferred from homology"/>
<dbReference type="InterPro" id="IPR017972">
    <property type="entry name" value="Cyt_P450_CS"/>
</dbReference>
<dbReference type="InterPro" id="IPR036396">
    <property type="entry name" value="Cyt_P450_sf"/>
</dbReference>
<evidence type="ECO:0000256" key="5">
    <source>
        <dbReference type="ARBA" id="ARBA00023002"/>
    </source>
</evidence>
<keyword evidence="5 8" id="KW-0560">Oxidoreductase</keyword>
<dbReference type="EC" id="1.14.14.121" evidence="9"/>
<keyword evidence="7 8" id="KW-0349">Heme</keyword>
<evidence type="ECO:0000256" key="3">
    <source>
        <dbReference type="ARBA" id="ARBA00022723"/>
    </source>
</evidence>
<comment type="caution">
    <text evidence="9">The sequence shown here is derived from an EMBL/GenBank/DDBJ whole genome shotgun (WGS) entry which is preliminary data.</text>
</comment>
<dbReference type="GO" id="GO:0016020">
    <property type="term" value="C:membrane"/>
    <property type="evidence" value="ECO:0007669"/>
    <property type="project" value="UniProtKB-SubCell"/>
</dbReference>
<dbReference type="Pfam" id="PF00067">
    <property type="entry name" value="p450"/>
    <property type="match status" value="1"/>
</dbReference>
<keyword evidence="4" id="KW-0472">Membrane</keyword>
<evidence type="ECO:0000256" key="1">
    <source>
        <dbReference type="ARBA" id="ARBA00004167"/>
    </source>
</evidence>
<dbReference type="PANTHER" id="PTHR24286:SF217">
    <property type="entry name" value="OS07G0520300 PROTEIN"/>
    <property type="match status" value="1"/>
</dbReference>
<keyword evidence="3 7" id="KW-0479">Metal-binding</keyword>
<dbReference type="EMBL" id="MNCJ02000330">
    <property type="protein sequence ID" value="KAF5763459.1"/>
    <property type="molecule type" value="Genomic_DNA"/>
</dbReference>
<dbReference type="PROSITE" id="PS00086">
    <property type="entry name" value="CYTOCHROME_P450"/>
    <property type="match status" value="1"/>
</dbReference>
<evidence type="ECO:0000256" key="6">
    <source>
        <dbReference type="ARBA" id="ARBA00023004"/>
    </source>
</evidence>
<accession>A0A9K3DZI7</accession>
<evidence type="ECO:0000313" key="9">
    <source>
        <dbReference type="EMBL" id="KAF5763459.1"/>
    </source>
</evidence>
<keyword evidence="2" id="KW-0812">Transmembrane</keyword>
<dbReference type="GO" id="GO:0005506">
    <property type="term" value="F:iron ion binding"/>
    <property type="evidence" value="ECO:0007669"/>
    <property type="project" value="InterPro"/>
</dbReference>
<reference evidence="9" key="2">
    <citation type="submission" date="2020-06" db="EMBL/GenBank/DDBJ databases">
        <title>Helianthus annuus Genome sequencing and assembly Release 2.</title>
        <authorList>
            <person name="Gouzy J."/>
            <person name="Langlade N."/>
            <person name="Munos S."/>
        </authorList>
    </citation>
    <scope>NUCLEOTIDE SEQUENCE</scope>
    <source>
        <tissue evidence="9">Leaves</tissue>
    </source>
</reference>
<keyword evidence="4" id="KW-1133">Transmembrane helix</keyword>
<keyword evidence="6 7" id="KW-0408">Iron</keyword>
<protein>
    <submittedName>
        <fullName evidence="9">Protopanaxadiol 6-hydroxylase</fullName>
        <ecNumber evidence="9">1.14.14.121</ecNumber>
    </submittedName>
</protein>
<reference evidence="9" key="1">
    <citation type="journal article" date="2017" name="Nature">
        <title>The sunflower genome provides insights into oil metabolism, flowering and Asterid evolution.</title>
        <authorList>
            <person name="Badouin H."/>
            <person name="Gouzy J."/>
            <person name="Grassa C.J."/>
            <person name="Murat F."/>
            <person name="Staton S.E."/>
            <person name="Cottret L."/>
            <person name="Lelandais-Briere C."/>
            <person name="Owens G.L."/>
            <person name="Carrere S."/>
            <person name="Mayjonade B."/>
            <person name="Legrand L."/>
            <person name="Gill N."/>
            <person name="Kane N.C."/>
            <person name="Bowers J.E."/>
            <person name="Hubner S."/>
            <person name="Bellec A."/>
            <person name="Berard A."/>
            <person name="Berges H."/>
            <person name="Blanchet N."/>
            <person name="Boniface M.C."/>
            <person name="Brunel D."/>
            <person name="Catrice O."/>
            <person name="Chaidir N."/>
            <person name="Claudel C."/>
            <person name="Donnadieu C."/>
            <person name="Faraut T."/>
            <person name="Fievet G."/>
            <person name="Helmstetter N."/>
            <person name="King M."/>
            <person name="Knapp S.J."/>
            <person name="Lai Z."/>
            <person name="Le Paslier M.C."/>
            <person name="Lippi Y."/>
            <person name="Lorenzon L."/>
            <person name="Mandel J.R."/>
            <person name="Marage G."/>
            <person name="Marchand G."/>
            <person name="Marquand E."/>
            <person name="Bret-Mestries E."/>
            <person name="Morien E."/>
            <person name="Nambeesan S."/>
            <person name="Nguyen T."/>
            <person name="Pegot-Espagnet P."/>
            <person name="Pouilly N."/>
            <person name="Raftis F."/>
            <person name="Sallet E."/>
            <person name="Schiex T."/>
            <person name="Thomas J."/>
            <person name="Vandecasteele C."/>
            <person name="Vares D."/>
            <person name="Vear F."/>
            <person name="Vautrin S."/>
            <person name="Crespi M."/>
            <person name="Mangin B."/>
            <person name="Burke J.M."/>
            <person name="Salse J."/>
            <person name="Munos S."/>
            <person name="Vincourt P."/>
            <person name="Rieseberg L.H."/>
            <person name="Langlade N.B."/>
        </authorList>
    </citation>
    <scope>NUCLEOTIDE SEQUENCE</scope>
    <source>
        <tissue evidence="9">Leaves</tissue>
    </source>
</reference>
<dbReference type="AlphaFoldDB" id="A0A9K3DZI7"/>
<evidence type="ECO:0000313" key="10">
    <source>
        <dbReference type="Proteomes" id="UP000215914"/>
    </source>
</evidence>
<keyword evidence="8" id="KW-0503">Monooxygenase</keyword>